<dbReference type="RefSeq" id="XP_018753192.1">
    <property type="nucleotide sequence ID" value="XM_018895850.1"/>
</dbReference>
<proteinExistence type="predicted"/>
<reference evidence="2 3" key="1">
    <citation type="journal article" date="2010" name="Nature">
        <title>Comparative genomics reveals mobile pathogenicity chromosomes in Fusarium.</title>
        <authorList>
            <person name="Ma L.J."/>
            <person name="van der Does H.C."/>
            <person name="Borkovich K.A."/>
            <person name="Coleman J.J."/>
            <person name="Daboussi M.J."/>
            <person name="Di Pietro A."/>
            <person name="Dufresne M."/>
            <person name="Freitag M."/>
            <person name="Grabherr M."/>
            <person name="Henrissat B."/>
            <person name="Houterman P.M."/>
            <person name="Kang S."/>
            <person name="Shim W.B."/>
            <person name="Woloshuk C."/>
            <person name="Xie X."/>
            <person name="Xu J.R."/>
            <person name="Antoniw J."/>
            <person name="Baker S.E."/>
            <person name="Bluhm B.H."/>
            <person name="Breakspear A."/>
            <person name="Brown D.W."/>
            <person name="Butchko R.A."/>
            <person name="Chapman S."/>
            <person name="Coulson R."/>
            <person name="Coutinho P.M."/>
            <person name="Danchin E.G."/>
            <person name="Diener A."/>
            <person name="Gale L.R."/>
            <person name="Gardiner D.M."/>
            <person name="Goff S."/>
            <person name="Hammond-Kosack K.E."/>
            <person name="Hilburn K."/>
            <person name="Hua-Van A."/>
            <person name="Jonkers W."/>
            <person name="Kazan K."/>
            <person name="Kodira C.D."/>
            <person name="Koehrsen M."/>
            <person name="Kumar L."/>
            <person name="Lee Y.H."/>
            <person name="Li L."/>
            <person name="Manners J.M."/>
            <person name="Miranda-Saavedra D."/>
            <person name="Mukherjee M."/>
            <person name="Park G."/>
            <person name="Park J."/>
            <person name="Park S.Y."/>
            <person name="Proctor R.H."/>
            <person name="Regev A."/>
            <person name="Ruiz-Roldan M.C."/>
            <person name="Sain D."/>
            <person name="Sakthikumar S."/>
            <person name="Sykes S."/>
            <person name="Schwartz D.C."/>
            <person name="Turgeon B.G."/>
            <person name="Wapinski I."/>
            <person name="Yoder O."/>
            <person name="Young S."/>
            <person name="Zeng Q."/>
            <person name="Zhou S."/>
            <person name="Galagan J."/>
            <person name="Cuomo C.A."/>
            <person name="Kistler H.C."/>
            <person name="Rep M."/>
        </authorList>
    </citation>
    <scope>NUCLEOTIDE SEQUENCE [LARGE SCALE GENOMIC DNA]</scope>
    <source>
        <strain evidence="3">M3125 / FGSC 7600</strain>
    </source>
</reference>
<evidence type="ECO:0000313" key="2">
    <source>
        <dbReference type="EMBL" id="EWG47001.1"/>
    </source>
</evidence>
<feature type="region of interest" description="Disordered" evidence="1">
    <location>
        <begin position="1"/>
        <end position="28"/>
    </location>
</feature>
<dbReference type="EMBL" id="DS022250">
    <property type="protein sequence ID" value="EWG47001.1"/>
    <property type="molecule type" value="Genomic_DNA"/>
</dbReference>
<accession>W7M7M3</accession>
<organism evidence="2 3">
    <name type="scientific">Gibberella moniliformis (strain M3125 / FGSC 7600)</name>
    <name type="common">Maize ear and stalk rot fungus</name>
    <name type="synonym">Fusarium verticillioides</name>
    <dbReference type="NCBI Taxonomy" id="334819"/>
    <lineage>
        <taxon>Eukaryota</taxon>
        <taxon>Fungi</taxon>
        <taxon>Dikarya</taxon>
        <taxon>Ascomycota</taxon>
        <taxon>Pezizomycotina</taxon>
        <taxon>Sordariomycetes</taxon>
        <taxon>Hypocreomycetidae</taxon>
        <taxon>Hypocreales</taxon>
        <taxon>Nectriaceae</taxon>
        <taxon>Fusarium</taxon>
        <taxon>Fusarium fujikuroi species complex</taxon>
    </lineage>
</organism>
<gene>
    <name evidence="2" type="ORF">FVEG_07259</name>
</gene>
<evidence type="ECO:0000256" key="1">
    <source>
        <dbReference type="SAM" id="MobiDB-lite"/>
    </source>
</evidence>
<dbReference type="VEuPathDB" id="FungiDB:FVEG_07259"/>
<keyword evidence="3" id="KW-1185">Reference proteome</keyword>
<dbReference type="HOGENOM" id="CLU_3299480_0_0_1"/>
<sequence length="40" mass="4637">MSCPMGTLTNQSENESRKPTTSLERTELRPNWSWNCKSHV</sequence>
<dbReference type="KEGG" id="fvr:FVEG_07259"/>
<dbReference type="GeneID" id="30065081"/>
<dbReference type="AlphaFoldDB" id="W7M7M3"/>
<evidence type="ECO:0000313" key="3">
    <source>
        <dbReference type="Proteomes" id="UP000009096"/>
    </source>
</evidence>
<name>W7M7M3_GIBM7</name>
<protein>
    <submittedName>
        <fullName evidence="2">Uncharacterized protein</fullName>
    </submittedName>
</protein>
<dbReference type="Proteomes" id="UP000009096">
    <property type="component" value="Chromosome 8"/>
</dbReference>
<feature type="compositionally biased region" description="Basic and acidic residues" evidence="1">
    <location>
        <begin position="14"/>
        <end position="28"/>
    </location>
</feature>
<dbReference type="EMBL" id="CM000585">
    <property type="protein sequence ID" value="EWG47001.1"/>
    <property type="molecule type" value="Genomic_DNA"/>
</dbReference>